<protein>
    <submittedName>
        <fullName evidence="2">Uncharacterized protein</fullName>
    </submittedName>
</protein>
<feature type="compositionally biased region" description="Basic and acidic residues" evidence="1">
    <location>
        <begin position="37"/>
        <end position="48"/>
    </location>
</feature>
<proteinExistence type="predicted"/>
<gene>
    <name evidence="2" type="ORF">OHZ10_20030</name>
</gene>
<feature type="region of interest" description="Disordered" evidence="1">
    <location>
        <begin position="37"/>
        <end position="56"/>
    </location>
</feature>
<accession>A0ABZ3DT39</accession>
<name>A0ABZ3DT39_9BURK</name>
<keyword evidence="3" id="KW-1185">Reference proteome</keyword>
<sequence length="56" mass="6452">MLLEFAALPEKSRREFLTSMNEFLLMSPAQKRRAISEWKSRADGHAHDLPVNPDGR</sequence>
<reference evidence="2 3" key="1">
    <citation type="submission" date="2022-10" db="EMBL/GenBank/DDBJ databases">
        <title>Genomic of Burkholderia cepacia PN-1.</title>
        <authorList>
            <person name="Yang Y."/>
            <person name="Guan H."/>
            <person name="Huang J."/>
        </authorList>
    </citation>
    <scope>NUCLEOTIDE SEQUENCE [LARGE SCALE GENOMIC DNA]</scope>
    <source>
        <strain evidence="2 3">PN-1</strain>
    </source>
</reference>
<dbReference type="EMBL" id="CP109822">
    <property type="protein sequence ID" value="XAE51834.1"/>
    <property type="molecule type" value="Genomic_DNA"/>
</dbReference>
<dbReference type="RefSeq" id="WP_196486641.1">
    <property type="nucleotide sequence ID" value="NZ_CP109822.1"/>
</dbReference>
<organism evidence="2 3">
    <name type="scientific">Burkholderia arboris</name>
    <dbReference type="NCBI Taxonomy" id="488730"/>
    <lineage>
        <taxon>Bacteria</taxon>
        <taxon>Pseudomonadati</taxon>
        <taxon>Pseudomonadota</taxon>
        <taxon>Betaproteobacteria</taxon>
        <taxon>Burkholderiales</taxon>
        <taxon>Burkholderiaceae</taxon>
        <taxon>Burkholderia</taxon>
        <taxon>Burkholderia cepacia complex</taxon>
    </lineage>
</organism>
<evidence type="ECO:0000313" key="2">
    <source>
        <dbReference type="EMBL" id="XAE51834.1"/>
    </source>
</evidence>
<dbReference type="Proteomes" id="UP001448498">
    <property type="component" value="Chromosome 3"/>
</dbReference>
<evidence type="ECO:0000256" key="1">
    <source>
        <dbReference type="SAM" id="MobiDB-lite"/>
    </source>
</evidence>
<evidence type="ECO:0000313" key="3">
    <source>
        <dbReference type="Proteomes" id="UP001448498"/>
    </source>
</evidence>